<keyword evidence="7" id="KW-1185">Reference proteome</keyword>
<feature type="domain" description="Cytochrome c" evidence="5">
    <location>
        <begin position="62"/>
        <end position="180"/>
    </location>
</feature>
<name>A0A085WAR0_9BACT</name>
<dbReference type="GO" id="GO:0046872">
    <property type="term" value="F:metal ion binding"/>
    <property type="evidence" value="ECO:0007669"/>
    <property type="project" value="UniProtKB-KW"/>
</dbReference>
<evidence type="ECO:0000313" key="6">
    <source>
        <dbReference type="EMBL" id="KFE64773.1"/>
    </source>
</evidence>
<evidence type="ECO:0000256" key="3">
    <source>
        <dbReference type="ARBA" id="ARBA00023004"/>
    </source>
</evidence>
<evidence type="ECO:0000313" key="7">
    <source>
        <dbReference type="Proteomes" id="UP000028725"/>
    </source>
</evidence>
<evidence type="ECO:0000259" key="5">
    <source>
        <dbReference type="PROSITE" id="PS51007"/>
    </source>
</evidence>
<dbReference type="PROSITE" id="PS51007">
    <property type="entry name" value="CYTC"/>
    <property type="match status" value="1"/>
</dbReference>
<dbReference type="PANTHER" id="PTHR40394:SF2">
    <property type="entry name" value="QUINOL:CYTOCHROME C OXIDOREDUCTASE MEMBRANE PROTEIN"/>
    <property type="match status" value="1"/>
</dbReference>
<dbReference type="InterPro" id="IPR009056">
    <property type="entry name" value="Cyt_c-like_dom"/>
</dbReference>
<comment type="caution">
    <text evidence="6">The sequence shown here is derived from an EMBL/GenBank/DDBJ whole genome shotgun (WGS) entry which is preliminary data.</text>
</comment>
<keyword evidence="1 4" id="KW-0349">Heme</keyword>
<keyword evidence="3 4" id="KW-0408">Iron</keyword>
<organism evidence="6 7">
    <name type="scientific">Hyalangium minutum</name>
    <dbReference type="NCBI Taxonomy" id="394096"/>
    <lineage>
        <taxon>Bacteria</taxon>
        <taxon>Pseudomonadati</taxon>
        <taxon>Myxococcota</taxon>
        <taxon>Myxococcia</taxon>
        <taxon>Myxococcales</taxon>
        <taxon>Cystobacterineae</taxon>
        <taxon>Archangiaceae</taxon>
        <taxon>Hyalangium</taxon>
    </lineage>
</organism>
<dbReference type="GO" id="GO:0009055">
    <property type="term" value="F:electron transfer activity"/>
    <property type="evidence" value="ECO:0007669"/>
    <property type="project" value="InterPro"/>
</dbReference>
<dbReference type="GO" id="GO:0020037">
    <property type="term" value="F:heme binding"/>
    <property type="evidence" value="ECO:0007669"/>
    <property type="project" value="InterPro"/>
</dbReference>
<evidence type="ECO:0000256" key="2">
    <source>
        <dbReference type="ARBA" id="ARBA00022723"/>
    </source>
</evidence>
<keyword evidence="2 4" id="KW-0479">Metal-binding</keyword>
<proteinExistence type="predicted"/>
<dbReference type="Pfam" id="PF13442">
    <property type="entry name" value="Cytochrome_CBB3"/>
    <property type="match status" value="1"/>
</dbReference>
<dbReference type="EMBL" id="JMCB01000013">
    <property type="protein sequence ID" value="KFE64773.1"/>
    <property type="molecule type" value="Genomic_DNA"/>
</dbReference>
<sequence>MQVQERDNAFSEDPLFADERAMRPTVAGTVPQEWYRQQARFMVHQSLDAGWVARPPVPLTRELLHEGRSHFETWCAPCHGLLADGQSVVGQNMQLRPAPALFGPLHVPHPARSASQLDGGVPEPGSPHAVPVSAGWEALPHPAGFYYAVITEGYGLMPSYAEALKPSERWAVAAYLRALAYSQQAPMSAAPPAVQATLQQERSGGVP</sequence>
<dbReference type="AlphaFoldDB" id="A0A085WAR0"/>
<dbReference type="SUPFAM" id="SSF46626">
    <property type="entry name" value="Cytochrome c"/>
    <property type="match status" value="1"/>
</dbReference>
<evidence type="ECO:0000256" key="4">
    <source>
        <dbReference type="PROSITE-ProRule" id="PRU00433"/>
    </source>
</evidence>
<dbReference type="Gene3D" id="1.10.760.10">
    <property type="entry name" value="Cytochrome c-like domain"/>
    <property type="match status" value="1"/>
</dbReference>
<dbReference type="STRING" id="394096.DB31_1791"/>
<gene>
    <name evidence="6" type="ORF">DB31_1791</name>
</gene>
<dbReference type="InterPro" id="IPR036909">
    <property type="entry name" value="Cyt_c-like_dom_sf"/>
</dbReference>
<dbReference type="Proteomes" id="UP000028725">
    <property type="component" value="Unassembled WGS sequence"/>
</dbReference>
<reference evidence="6 7" key="1">
    <citation type="submission" date="2014-04" db="EMBL/GenBank/DDBJ databases">
        <title>Genome assembly of Hyalangium minutum DSM 14724.</title>
        <authorList>
            <person name="Sharma G."/>
            <person name="Subramanian S."/>
        </authorList>
    </citation>
    <scope>NUCLEOTIDE SEQUENCE [LARGE SCALE GENOMIC DNA]</scope>
    <source>
        <strain evidence="6 7">DSM 14724</strain>
    </source>
</reference>
<evidence type="ECO:0000256" key="1">
    <source>
        <dbReference type="ARBA" id="ARBA00022617"/>
    </source>
</evidence>
<dbReference type="PANTHER" id="PTHR40394">
    <property type="entry name" value="LIPOPROTEIN-RELATED"/>
    <property type="match status" value="1"/>
</dbReference>
<accession>A0A085WAR0</accession>
<protein>
    <submittedName>
        <fullName evidence="6">ABC-type Fe3+ transport system protein</fullName>
    </submittedName>
</protein>